<evidence type="ECO:0000256" key="2">
    <source>
        <dbReference type="ARBA" id="ARBA00022692"/>
    </source>
</evidence>
<dbReference type="PANTHER" id="PTHR24243:SF233">
    <property type="entry name" value="THYROTROPIN-RELEASING HORMONE RECEPTOR"/>
    <property type="match status" value="1"/>
</dbReference>
<feature type="transmembrane region" description="Helical" evidence="8">
    <location>
        <begin position="290"/>
        <end position="307"/>
    </location>
</feature>
<protein>
    <recommendedName>
        <fullName evidence="9">G-protein coupled receptors family 1 profile domain-containing protein</fullName>
    </recommendedName>
</protein>
<evidence type="ECO:0000256" key="8">
    <source>
        <dbReference type="SAM" id="Phobius"/>
    </source>
</evidence>
<keyword evidence="13" id="KW-1185">Reference proteome</keyword>
<evidence type="ECO:0000313" key="12">
    <source>
        <dbReference type="Proteomes" id="UP000663854"/>
    </source>
</evidence>
<dbReference type="EMBL" id="CAJNOH010000150">
    <property type="protein sequence ID" value="CAF0908623.1"/>
    <property type="molecule type" value="Genomic_DNA"/>
</dbReference>
<dbReference type="GO" id="GO:0004930">
    <property type="term" value="F:G protein-coupled receptor activity"/>
    <property type="evidence" value="ECO:0007669"/>
    <property type="project" value="UniProtKB-KW"/>
</dbReference>
<dbReference type="SUPFAM" id="SSF81321">
    <property type="entry name" value="Family A G protein-coupled receptor-like"/>
    <property type="match status" value="1"/>
</dbReference>
<evidence type="ECO:0000256" key="4">
    <source>
        <dbReference type="ARBA" id="ARBA00023040"/>
    </source>
</evidence>
<organism evidence="10 12">
    <name type="scientific">Rotaria sordida</name>
    <dbReference type="NCBI Taxonomy" id="392033"/>
    <lineage>
        <taxon>Eukaryota</taxon>
        <taxon>Metazoa</taxon>
        <taxon>Spiralia</taxon>
        <taxon>Gnathifera</taxon>
        <taxon>Rotifera</taxon>
        <taxon>Eurotatoria</taxon>
        <taxon>Bdelloidea</taxon>
        <taxon>Philodinida</taxon>
        <taxon>Philodinidae</taxon>
        <taxon>Rotaria</taxon>
    </lineage>
</organism>
<feature type="transmembrane region" description="Helical" evidence="8">
    <location>
        <begin position="98"/>
        <end position="119"/>
    </location>
</feature>
<feature type="transmembrane region" description="Helical" evidence="8">
    <location>
        <begin position="24"/>
        <end position="45"/>
    </location>
</feature>
<sequence length="347" mass="40675">MLIISVSLSDIARVSEVLLNMDKYMIVILYIIGTLGAILNIITFLQKQIRRNSCSFYFLSSSIIDFCIMNVFILMEIITTFNKSLSDLIYSTNIWCKVGNYIMFILPCLSSSYIILASIDRFCISSLNQTFRKWSNLKISRIIVIIVFIIWIIFSLHIPIVYNRIRDPLTNITRCSVQIGSPTTFLIIDGFFFSLYKGAITPFLLCIFGLLIYYNMKRSRARVMPQTLSRSNRTTTAQISSITPIIIVQNRKTSHMLTMLLVQVLLTIILNIPYMVIYLFGFFNQIPKDLFQLLLYIMFSFIARWFYYMNYCKTFYINTLTSKLFRNSLRQQFLDLFHKHQMIMINN</sequence>
<dbReference type="Gene3D" id="1.20.1070.10">
    <property type="entry name" value="Rhodopsin 7-helix transmembrane proteins"/>
    <property type="match status" value="1"/>
</dbReference>
<keyword evidence="7" id="KW-0807">Transducer</keyword>
<keyword evidence="2 8" id="KW-0812">Transmembrane</keyword>
<feature type="transmembrane region" description="Helical" evidence="8">
    <location>
        <begin position="57"/>
        <end position="78"/>
    </location>
</feature>
<keyword evidence="4" id="KW-0297">G-protein coupled receptor</keyword>
<dbReference type="InterPro" id="IPR000276">
    <property type="entry name" value="GPCR_Rhodpsn"/>
</dbReference>
<accession>A0A814A515</accession>
<feature type="transmembrane region" description="Helical" evidence="8">
    <location>
        <begin position="139"/>
        <end position="162"/>
    </location>
</feature>
<dbReference type="Proteomes" id="UP000663870">
    <property type="component" value="Unassembled WGS sequence"/>
</dbReference>
<evidence type="ECO:0000256" key="3">
    <source>
        <dbReference type="ARBA" id="ARBA00022989"/>
    </source>
</evidence>
<dbReference type="Pfam" id="PF00001">
    <property type="entry name" value="7tm_1"/>
    <property type="match status" value="1"/>
</dbReference>
<dbReference type="GO" id="GO:0005886">
    <property type="term" value="C:plasma membrane"/>
    <property type="evidence" value="ECO:0007669"/>
    <property type="project" value="TreeGrafter"/>
</dbReference>
<name>A0A814A515_9BILA</name>
<gene>
    <name evidence="11" type="ORF">JXQ802_LOCUS44280</name>
    <name evidence="10" type="ORF">PYM288_LOCUS9895</name>
</gene>
<dbReference type="AlphaFoldDB" id="A0A814A515"/>
<evidence type="ECO:0000256" key="1">
    <source>
        <dbReference type="ARBA" id="ARBA00004141"/>
    </source>
</evidence>
<reference evidence="10" key="1">
    <citation type="submission" date="2021-02" db="EMBL/GenBank/DDBJ databases">
        <authorList>
            <person name="Nowell W R."/>
        </authorList>
    </citation>
    <scope>NUCLEOTIDE SEQUENCE</scope>
</reference>
<evidence type="ECO:0000313" key="13">
    <source>
        <dbReference type="Proteomes" id="UP000663870"/>
    </source>
</evidence>
<evidence type="ECO:0000313" key="10">
    <source>
        <dbReference type="EMBL" id="CAF0908623.1"/>
    </source>
</evidence>
<comment type="caution">
    <text evidence="10">The sequence shown here is derived from an EMBL/GenBank/DDBJ whole genome shotgun (WGS) entry which is preliminary data.</text>
</comment>
<comment type="subcellular location">
    <subcellularLocation>
        <location evidence="1">Membrane</location>
        <topology evidence="1">Multi-pass membrane protein</topology>
    </subcellularLocation>
</comment>
<evidence type="ECO:0000313" key="11">
    <source>
        <dbReference type="EMBL" id="CAF1559945.1"/>
    </source>
</evidence>
<evidence type="ECO:0000259" key="9">
    <source>
        <dbReference type="PROSITE" id="PS50262"/>
    </source>
</evidence>
<keyword evidence="3 8" id="KW-1133">Transmembrane helix</keyword>
<feature type="domain" description="G-protein coupled receptors family 1 profile" evidence="9">
    <location>
        <begin position="36"/>
        <end position="318"/>
    </location>
</feature>
<evidence type="ECO:0000256" key="7">
    <source>
        <dbReference type="ARBA" id="ARBA00023224"/>
    </source>
</evidence>
<keyword evidence="6" id="KW-0675">Receptor</keyword>
<dbReference type="PROSITE" id="PS50262">
    <property type="entry name" value="G_PROTEIN_RECEP_F1_2"/>
    <property type="match status" value="1"/>
</dbReference>
<evidence type="ECO:0000256" key="6">
    <source>
        <dbReference type="ARBA" id="ARBA00023170"/>
    </source>
</evidence>
<evidence type="ECO:0000256" key="5">
    <source>
        <dbReference type="ARBA" id="ARBA00023136"/>
    </source>
</evidence>
<dbReference type="EMBL" id="CAJNOL010003368">
    <property type="protein sequence ID" value="CAF1559945.1"/>
    <property type="molecule type" value="Genomic_DNA"/>
</dbReference>
<feature type="transmembrane region" description="Helical" evidence="8">
    <location>
        <begin position="260"/>
        <end position="284"/>
    </location>
</feature>
<dbReference type="CDD" id="cd00637">
    <property type="entry name" value="7tm_classA_rhodopsin-like"/>
    <property type="match status" value="1"/>
</dbReference>
<proteinExistence type="predicted"/>
<feature type="transmembrane region" description="Helical" evidence="8">
    <location>
        <begin position="191"/>
        <end position="214"/>
    </location>
</feature>
<dbReference type="Proteomes" id="UP000663854">
    <property type="component" value="Unassembled WGS sequence"/>
</dbReference>
<dbReference type="InterPro" id="IPR017452">
    <property type="entry name" value="GPCR_Rhodpsn_7TM"/>
</dbReference>
<keyword evidence="5 8" id="KW-0472">Membrane</keyword>
<dbReference type="PANTHER" id="PTHR24243">
    <property type="entry name" value="G-PROTEIN COUPLED RECEPTOR"/>
    <property type="match status" value="1"/>
</dbReference>